<evidence type="ECO:0000313" key="10">
    <source>
        <dbReference type="Proteomes" id="UP000324748"/>
    </source>
</evidence>
<evidence type="ECO:0000256" key="7">
    <source>
        <dbReference type="SAM" id="Phobius"/>
    </source>
</evidence>
<dbReference type="AlphaFoldDB" id="A0A5B0LJ20"/>
<feature type="transmembrane region" description="Helical" evidence="7">
    <location>
        <begin position="175"/>
        <end position="198"/>
    </location>
</feature>
<feature type="transmembrane region" description="Helical" evidence="7">
    <location>
        <begin position="205"/>
        <end position="223"/>
    </location>
</feature>
<evidence type="ECO:0000313" key="8">
    <source>
        <dbReference type="EMBL" id="KAA1064857.1"/>
    </source>
</evidence>
<keyword evidence="4 7" id="KW-1133">Transmembrane helix</keyword>
<feature type="compositionally biased region" description="Polar residues" evidence="6">
    <location>
        <begin position="64"/>
        <end position="81"/>
    </location>
</feature>
<feature type="compositionally biased region" description="Polar residues" evidence="6">
    <location>
        <begin position="1"/>
        <end position="16"/>
    </location>
</feature>
<name>A0A5B0LJ20_PUCGR</name>
<evidence type="ECO:0000313" key="11">
    <source>
        <dbReference type="Proteomes" id="UP000325313"/>
    </source>
</evidence>
<evidence type="ECO:0000256" key="2">
    <source>
        <dbReference type="ARBA" id="ARBA00006945"/>
    </source>
</evidence>
<feature type="transmembrane region" description="Helical" evidence="7">
    <location>
        <begin position="325"/>
        <end position="343"/>
    </location>
</feature>
<feature type="transmembrane region" description="Helical" evidence="7">
    <location>
        <begin position="300"/>
        <end position="319"/>
    </location>
</feature>
<dbReference type="Proteomes" id="UP000325313">
    <property type="component" value="Unassembled WGS sequence"/>
</dbReference>
<evidence type="ECO:0008006" key="12">
    <source>
        <dbReference type="Google" id="ProtNLM"/>
    </source>
</evidence>
<feature type="compositionally biased region" description="Gly residues" evidence="6">
    <location>
        <begin position="39"/>
        <end position="58"/>
    </location>
</feature>
<evidence type="ECO:0000256" key="6">
    <source>
        <dbReference type="SAM" id="MobiDB-lite"/>
    </source>
</evidence>
<accession>A0A5B0LJ20</accession>
<dbReference type="EMBL" id="VSWC01000197">
    <property type="protein sequence ID" value="KAA1064857.1"/>
    <property type="molecule type" value="Genomic_DNA"/>
</dbReference>
<proteinExistence type="inferred from homology"/>
<feature type="transmembrane region" description="Helical" evidence="7">
    <location>
        <begin position="275"/>
        <end position="293"/>
    </location>
</feature>
<feature type="transmembrane region" description="Helical" evidence="7">
    <location>
        <begin position="426"/>
        <end position="444"/>
    </location>
</feature>
<dbReference type="Pfam" id="PF02077">
    <property type="entry name" value="SURF4"/>
    <property type="match status" value="1"/>
</dbReference>
<organism evidence="8 10">
    <name type="scientific">Puccinia graminis f. sp. tritici</name>
    <dbReference type="NCBI Taxonomy" id="56615"/>
    <lineage>
        <taxon>Eukaryota</taxon>
        <taxon>Fungi</taxon>
        <taxon>Dikarya</taxon>
        <taxon>Basidiomycota</taxon>
        <taxon>Pucciniomycotina</taxon>
        <taxon>Pucciniomycetes</taxon>
        <taxon>Pucciniales</taxon>
        <taxon>Pucciniaceae</taxon>
        <taxon>Puccinia</taxon>
    </lineage>
</organism>
<keyword evidence="3 7" id="KW-0812">Transmembrane</keyword>
<evidence type="ECO:0000256" key="5">
    <source>
        <dbReference type="ARBA" id="ARBA00023136"/>
    </source>
</evidence>
<feature type="region of interest" description="Disordered" evidence="6">
    <location>
        <begin position="1"/>
        <end position="81"/>
    </location>
</feature>
<feature type="compositionally biased region" description="Polar residues" evidence="6">
    <location>
        <begin position="23"/>
        <end position="33"/>
    </location>
</feature>
<evidence type="ECO:0000256" key="4">
    <source>
        <dbReference type="ARBA" id="ARBA00022989"/>
    </source>
</evidence>
<evidence type="ECO:0000313" key="9">
    <source>
        <dbReference type="EMBL" id="KAA1068312.1"/>
    </source>
</evidence>
<protein>
    <recommendedName>
        <fullName evidence="12">SURF4-domain-containing protein</fullName>
    </recommendedName>
</protein>
<dbReference type="PROSITE" id="PS01339">
    <property type="entry name" value="SURF4"/>
    <property type="match status" value="1"/>
</dbReference>
<comment type="caution">
    <text evidence="8">The sequence shown here is derived from an EMBL/GenBank/DDBJ whole genome shotgun (WGS) entry which is preliminary data.</text>
</comment>
<feature type="transmembrane region" description="Helical" evidence="7">
    <location>
        <begin position="355"/>
        <end position="373"/>
    </location>
</feature>
<dbReference type="EMBL" id="VDEP01000506">
    <property type="protein sequence ID" value="KAA1068312.1"/>
    <property type="molecule type" value="Genomic_DNA"/>
</dbReference>
<dbReference type="GO" id="GO:0016020">
    <property type="term" value="C:membrane"/>
    <property type="evidence" value="ECO:0007669"/>
    <property type="project" value="UniProtKB-SubCell"/>
</dbReference>
<evidence type="ECO:0000256" key="3">
    <source>
        <dbReference type="ARBA" id="ARBA00022692"/>
    </source>
</evidence>
<keyword evidence="5 7" id="KW-0472">Membrane</keyword>
<dbReference type="OrthoDB" id="7859621at2759"/>
<comment type="subcellular location">
    <subcellularLocation>
        <location evidence="1">Membrane</location>
        <topology evidence="1">Multi-pass membrane protein</topology>
    </subcellularLocation>
</comment>
<gene>
    <name evidence="8" type="ORF">PGT21_016842</name>
    <name evidence="9" type="ORF">PGTUg99_032713</name>
</gene>
<dbReference type="InterPro" id="IPR002995">
    <property type="entry name" value="Surf4"/>
</dbReference>
<dbReference type="Proteomes" id="UP000324748">
    <property type="component" value="Unassembled WGS sequence"/>
</dbReference>
<evidence type="ECO:0000256" key="1">
    <source>
        <dbReference type="ARBA" id="ARBA00004141"/>
    </source>
</evidence>
<comment type="similarity">
    <text evidence="2">Belongs to the SURF4 family.</text>
</comment>
<sequence length="469" mass="51624">MASPQINVTPASPYNGQQQQQQAPGSTMRRQATGSPNPSGGGGAGGGLPGSPGGGGGFSYPSAPYTQTGSPSPSAYTPIGTTNSYISHPNIAHQRQSNHPNLANDSNPNSFLAKIQLWSASIEDFIELYSHPIKPYLPGLGRFLIVVTFYEDALRIGTQWEDQLYFLHKHRHFPWGLSHGFLISNVVVMVVCSTLIIAKKYPLSSVLGLLGVVISQGVGYGLISDLNFFLRNLSVIGGLLMCLSDSLSKRNNPKANAIFAGLPNTLGTETERRTYLQLAGRILLVLLFVGFLVSGEFTPARAAVSLIGLVASAMVAVGFKAKWSAMFLLLVLSVLNIVVNNWWSVHSAHPHRDFLKYDFFQTLSIVGGLLLLVNMGPGGISVDEKKSQPFSFWIQLILITQLTPFIQFFIQRSFDHQLYYNKHSKKMFFFSLSFSFIIINNISLPLFSSLFFRFSVIQCDFLFFLYSML</sequence>
<reference evidence="10 11" key="1">
    <citation type="submission" date="2019-05" db="EMBL/GenBank/DDBJ databases">
        <title>Emergence of the Ug99 lineage of the wheat stem rust pathogen through somatic hybridization.</title>
        <authorList>
            <person name="Li F."/>
            <person name="Upadhyaya N.M."/>
            <person name="Sperschneider J."/>
            <person name="Matny O."/>
            <person name="Nguyen-Phuc H."/>
            <person name="Mago R."/>
            <person name="Raley C."/>
            <person name="Miller M.E."/>
            <person name="Silverstein K.A.T."/>
            <person name="Henningsen E."/>
            <person name="Hirsch C.D."/>
            <person name="Visser B."/>
            <person name="Pretorius Z.A."/>
            <person name="Steffenson B.J."/>
            <person name="Schwessinger B."/>
            <person name="Dodds P.N."/>
            <person name="Figueroa M."/>
        </authorList>
    </citation>
    <scope>NUCLEOTIDE SEQUENCE [LARGE SCALE GENOMIC DNA]</scope>
    <source>
        <strain evidence="8">21-0</strain>
        <strain evidence="9 11">Ug99</strain>
    </source>
</reference>
<keyword evidence="10" id="KW-1185">Reference proteome</keyword>
<feature type="transmembrane region" description="Helical" evidence="7">
    <location>
        <begin position="393"/>
        <end position="414"/>
    </location>
</feature>